<dbReference type="Proteomes" id="UP000887579">
    <property type="component" value="Unplaced"/>
</dbReference>
<name>A0AC34GAA7_9BILA</name>
<accession>A0AC34GAA7</accession>
<protein>
    <submittedName>
        <fullName evidence="2">Uncharacterized protein</fullName>
    </submittedName>
</protein>
<evidence type="ECO:0000313" key="2">
    <source>
        <dbReference type="WBParaSite" id="ES5_v2.g26360.t1"/>
    </source>
</evidence>
<proteinExistence type="predicted"/>
<evidence type="ECO:0000313" key="1">
    <source>
        <dbReference type="Proteomes" id="UP000887579"/>
    </source>
</evidence>
<reference evidence="2" key="1">
    <citation type="submission" date="2022-11" db="UniProtKB">
        <authorList>
            <consortium name="WormBaseParasite"/>
        </authorList>
    </citation>
    <scope>IDENTIFICATION</scope>
</reference>
<sequence length="396" mass="44907">MSKYYPEIDAIYEGELVQIKPKKDVEFINIFDAINFAPKEEKQITSVVVVKHPTSVVTKEKPKSSGLWCGPGAKKQKRTTSITSEGSIKKGTLNALQNARNKAVERARTFSMSKEYPEIGVSNIYEGELTELTPVQQAHFTNLFDEINFEPDIEGKVNVKTTEVKNSVQSRYPIISEAYVGEVAELLRHPDVETINLFDCVEFASESDDEIPISQSSNARDFSKKGSPDKPKKKQLRLFGKTRRSTSEKELDLTSYPKSEAIYSGPLKDITKVEEINDENLRKIVTIYHSGYSQPLFRHRFARERHEGIEEIGEAPPDYEILHFTSEETIPLTRMPELETLPLRSYAKYPIISFTESPKDMKRKFSKSKIIPESSSESSIQSESEVDIVPSLKPSK</sequence>
<dbReference type="WBParaSite" id="ES5_v2.g26360.t1">
    <property type="protein sequence ID" value="ES5_v2.g26360.t1"/>
    <property type="gene ID" value="ES5_v2.g26360"/>
</dbReference>
<organism evidence="1 2">
    <name type="scientific">Panagrolaimus sp. ES5</name>
    <dbReference type="NCBI Taxonomy" id="591445"/>
    <lineage>
        <taxon>Eukaryota</taxon>
        <taxon>Metazoa</taxon>
        <taxon>Ecdysozoa</taxon>
        <taxon>Nematoda</taxon>
        <taxon>Chromadorea</taxon>
        <taxon>Rhabditida</taxon>
        <taxon>Tylenchina</taxon>
        <taxon>Panagrolaimomorpha</taxon>
        <taxon>Panagrolaimoidea</taxon>
        <taxon>Panagrolaimidae</taxon>
        <taxon>Panagrolaimus</taxon>
    </lineage>
</organism>